<evidence type="ECO:0000256" key="1">
    <source>
        <dbReference type="ARBA" id="ARBA00010638"/>
    </source>
</evidence>
<evidence type="ECO:0000256" key="2">
    <source>
        <dbReference type="ARBA" id="ARBA00022741"/>
    </source>
</evidence>
<sequence length="238" mass="26974">MFLDKGRDHDAAFLGRDTESLHAGSNCLLLSTAKKIECQPAADKPSQYAEPMCLFPRTERRFLQFERGNPIMRLLRLPSYKDFVGLKPTLWGIPQPGPDDHWEPFEDSGPLDLVIMPGVAFTTGGSRLGHGMGYYDRMLANHRTRFGKLPARYALALTQQIVDSVPLGSTDVPLDGLFPYKNLGILFTDWLKGFLNVIDMNIVNMNNATFMIMASNNPYVKFERNFQKKTDPMTRHFL</sequence>
<evidence type="ECO:0000256" key="3">
    <source>
        <dbReference type="ARBA" id="ARBA00022840"/>
    </source>
</evidence>
<dbReference type="EMBL" id="JARK01001384">
    <property type="protein sequence ID" value="EYC12200.1"/>
    <property type="molecule type" value="Genomic_DNA"/>
</dbReference>
<dbReference type="GO" id="GO:0005739">
    <property type="term" value="C:mitochondrion"/>
    <property type="evidence" value="ECO:0007669"/>
    <property type="project" value="TreeGrafter"/>
</dbReference>
<dbReference type="GO" id="GO:0035999">
    <property type="term" value="P:tetrahydrofolate interconversion"/>
    <property type="evidence" value="ECO:0007669"/>
    <property type="project" value="TreeGrafter"/>
</dbReference>
<dbReference type="Proteomes" id="UP000024635">
    <property type="component" value="Unassembled WGS sequence"/>
</dbReference>
<organism evidence="6 7">
    <name type="scientific">Ancylostoma ceylanicum</name>
    <dbReference type="NCBI Taxonomy" id="53326"/>
    <lineage>
        <taxon>Eukaryota</taxon>
        <taxon>Metazoa</taxon>
        <taxon>Ecdysozoa</taxon>
        <taxon>Nematoda</taxon>
        <taxon>Chromadorea</taxon>
        <taxon>Rhabditida</taxon>
        <taxon>Rhabditina</taxon>
        <taxon>Rhabditomorpha</taxon>
        <taxon>Strongyloidea</taxon>
        <taxon>Ancylostomatidae</taxon>
        <taxon>Ancylostomatinae</taxon>
        <taxon>Ancylostoma</taxon>
    </lineage>
</organism>
<keyword evidence="3" id="KW-0067">ATP-binding</keyword>
<name>A0A016UAK9_9BILA</name>
<dbReference type="Gene3D" id="3.40.50.10420">
    <property type="entry name" value="NagB/RpiA/CoA transferase-like"/>
    <property type="match status" value="1"/>
</dbReference>
<proteinExistence type="inferred from homology"/>
<reference evidence="7" key="1">
    <citation type="journal article" date="2015" name="Nat. Genet.">
        <title>The genome and transcriptome of the zoonotic hookworm Ancylostoma ceylanicum identify infection-specific gene families.</title>
        <authorList>
            <person name="Schwarz E.M."/>
            <person name="Hu Y."/>
            <person name="Antoshechkin I."/>
            <person name="Miller M.M."/>
            <person name="Sternberg P.W."/>
            <person name="Aroian R.V."/>
        </authorList>
    </citation>
    <scope>NUCLEOTIDE SEQUENCE</scope>
    <source>
        <strain evidence="7">HY135</strain>
    </source>
</reference>
<dbReference type="PANTHER" id="PTHR23407:SF1">
    <property type="entry name" value="5-FORMYLTETRAHYDROFOLATE CYCLO-LIGASE"/>
    <property type="match status" value="1"/>
</dbReference>
<dbReference type="InterPro" id="IPR002698">
    <property type="entry name" value="FTHF_cligase"/>
</dbReference>
<evidence type="ECO:0000313" key="6">
    <source>
        <dbReference type="EMBL" id="EYC12200.1"/>
    </source>
</evidence>
<evidence type="ECO:0000256" key="4">
    <source>
        <dbReference type="ARBA" id="ARBA00036539"/>
    </source>
</evidence>
<dbReference type="InterPro" id="IPR037171">
    <property type="entry name" value="NagB/RpiA_transferase-like"/>
</dbReference>
<dbReference type="GO" id="GO:0009396">
    <property type="term" value="P:folic acid-containing compound biosynthetic process"/>
    <property type="evidence" value="ECO:0007669"/>
    <property type="project" value="TreeGrafter"/>
</dbReference>
<keyword evidence="7" id="KW-1185">Reference proteome</keyword>
<dbReference type="STRING" id="53326.A0A016UAK9"/>
<dbReference type="SUPFAM" id="SSF100950">
    <property type="entry name" value="NagB/RpiA/CoA transferase-like"/>
    <property type="match status" value="1"/>
</dbReference>
<comment type="caution">
    <text evidence="6">The sequence shown here is derived from an EMBL/GenBank/DDBJ whole genome shotgun (WGS) entry which is preliminary data.</text>
</comment>
<dbReference type="PANTHER" id="PTHR23407">
    <property type="entry name" value="ATPASE INHIBITOR/5-FORMYLTETRAHYDROFOLATE CYCLO-LIGASE"/>
    <property type="match status" value="1"/>
</dbReference>
<comment type="catalytic activity">
    <reaction evidence="4">
        <text>(6S)-5-formyl-5,6,7,8-tetrahydrofolate + ATP = (6R)-5,10-methenyltetrahydrofolate + ADP + phosphate</text>
        <dbReference type="Rhea" id="RHEA:10488"/>
        <dbReference type="ChEBI" id="CHEBI:30616"/>
        <dbReference type="ChEBI" id="CHEBI:43474"/>
        <dbReference type="ChEBI" id="CHEBI:57455"/>
        <dbReference type="ChEBI" id="CHEBI:57457"/>
        <dbReference type="ChEBI" id="CHEBI:456216"/>
        <dbReference type="EC" id="6.3.3.2"/>
    </reaction>
</comment>
<dbReference type="AlphaFoldDB" id="A0A016UAK9"/>
<evidence type="ECO:0000256" key="5">
    <source>
        <dbReference type="ARBA" id="ARBA00038966"/>
    </source>
</evidence>
<dbReference type="OrthoDB" id="2015992at2759"/>
<comment type="similarity">
    <text evidence="1">Belongs to the 5-formyltetrahydrofolate cyclo-ligase family.</text>
</comment>
<evidence type="ECO:0000313" key="7">
    <source>
        <dbReference type="Proteomes" id="UP000024635"/>
    </source>
</evidence>
<dbReference type="EC" id="6.3.3.2" evidence="5"/>
<protein>
    <recommendedName>
        <fullName evidence="5">5-formyltetrahydrofolate cyclo-ligase</fullName>
        <ecNumber evidence="5">6.3.3.2</ecNumber>
    </recommendedName>
</protein>
<dbReference type="GO" id="GO:0030272">
    <property type="term" value="F:5-formyltetrahydrofolate cyclo-ligase activity"/>
    <property type="evidence" value="ECO:0007669"/>
    <property type="project" value="UniProtKB-EC"/>
</dbReference>
<accession>A0A016UAK9</accession>
<dbReference type="GO" id="GO:0005524">
    <property type="term" value="F:ATP binding"/>
    <property type="evidence" value="ECO:0007669"/>
    <property type="project" value="UniProtKB-KW"/>
</dbReference>
<gene>
    <name evidence="6" type="primary">Acey_s0048.g1664</name>
    <name evidence="6" type="ORF">Y032_0048g1664</name>
</gene>
<dbReference type="Pfam" id="PF01812">
    <property type="entry name" value="5-FTHF_cyc-lig"/>
    <property type="match status" value="1"/>
</dbReference>
<dbReference type="InterPro" id="IPR024185">
    <property type="entry name" value="FTHF_cligase-like_sf"/>
</dbReference>
<keyword evidence="2" id="KW-0547">Nucleotide-binding</keyword>